<evidence type="ECO:0008006" key="3">
    <source>
        <dbReference type="Google" id="ProtNLM"/>
    </source>
</evidence>
<dbReference type="PANTHER" id="PTHR34427">
    <property type="entry name" value="DUF4283 DOMAIN PROTEIN"/>
    <property type="match status" value="1"/>
</dbReference>
<evidence type="ECO:0000313" key="2">
    <source>
        <dbReference type="Proteomes" id="UP001157006"/>
    </source>
</evidence>
<accession>A0AAV1AX81</accession>
<dbReference type="PANTHER" id="PTHR34427:SF5">
    <property type="entry name" value="DUF4283 DOMAIN-CONTAINING PROTEIN"/>
    <property type="match status" value="1"/>
</dbReference>
<organism evidence="1 2">
    <name type="scientific">Vicia faba</name>
    <name type="common">Broad bean</name>
    <name type="synonym">Faba vulgaris</name>
    <dbReference type="NCBI Taxonomy" id="3906"/>
    <lineage>
        <taxon>Eukaryota</taxon>
        <taxon>Viridiplantae</taxon>
        <taxon>Streptophyta</taxon>
        <taxon>Embryophyta</taxon>
        <taxon>Tracheophyta</taxon>
        <taxon>Spermatophyta</taxon>
        <taxon>Magnoliopsida</taxon>
        <taxon>eudicotyledons</taxon>
        <taxon>Gunneridae</taxon>
        <taxon>Pentapetalae</taxon>
        <taxon>rosids</taxon>
        <taxon>fabids</taxon>
        <taxon>Fabales</taxon>
        <taxon>Fabaceae</taxon>
        <taxon>Papilionoideae</taxon>
        <taxon>50 kb inversion clade</taxon>
        <taxon>NPAAA clade</taxon>
        <taxon>Hologalegina</taxon>
        <taxon>IRL clade</taxon>
        <taxon>Fabeae</taxon>
        <taxon>Vicia</taxon>
    </lineage>
</organism>
<proteinExistence type="predicted"/>
<keyword evidence="2" id="KW-1185">Reference proteome</keyword>
<dbReference type="Proteomes" id="UP001157006">
    <property type="component" value="Chromosome 5"/>
</dbReference>
<evidence type="ECO:0000313" key="1">
    <source>
        <dbReference type="EMBL" id="CAI8615089.1"/>
    </source>
</evidence>
<protein>
    <recommendedName>
        <fullName evidence="3">DUF4283 domain-containing protein</fullName>
    </recommendedName>
</protein>
<dbReference type="AlphaFoldDB" id="A0AAV1AX81"/>
<dbReference type="EMBL" id="OX451740">
    <property type="protein sequence ID" value="CAI8615089.1"/>
    <property type="molecule type" value="Genomic_DNA"/>
</dbReference>
<sequence>MVRGNIQGAENGVSKEYEETEMMKNEQHVGKGMKIDEEEGWKGLKYTAKEEDMNWAKKGFVGKVHNNDEVSLLQQKIMDVGIFSLEVIPTGRDKVFLKVHEDEDMQSLINDAKEFFQHWFVKLDEWYPEAVMKDRYTWIRIYGIPVHAWNRSFFEKLCATMGKLISVDKVTEEKRRFDFARCLVRTISMETINKLVRVMVNGRIFLMKMVEEAFT</sequence>
<name>A0AAV1AX81_VICFA</name>
<gene>
    <name evidence="1" type="ORF">VFH_V162080</name>
</gene>
<reference evidence="1 2" key="1">
    <citation type="submission" date="2023-01" db="EMBL/GenBank/DDBJ databases">
        <authorList>
            <person name="Kreplak J."/>
        </authorList>
    </citation>
    <scope>NUCLEOTIDE SEQUENCE [LARGE SCALE GENOMIC DNA]</scope>
</reference>